<protein>
    <submittedName>
        <fullName evidence="1">Uncharacterized protein</fullName>
    </submittedName>
</protein>
<proteinExistence type="predicted"/>
<dbReference type="AlphaFoldDB" id="A0A564TIQ3"/>
<dbReference type="Proteomes" id="UP000409147">
    <property type="component" value="Unassembled WGS sequence"/>
</dbReference>
<sequence length="127" mass="14226">MEAVRIREGVETEEEVLTGAAIVGRQAGRVRVQLKTDVETVEETEEKPKHYRFTLIEFCTRETAKLEARINGSLAKWIEEARRIAAEKAGEKTAEEKYDDLKETTDGLVETTDELVETMADILGGAI</sequence>
<keyword evidence="2" id="KW-1185">Reference proteome</keyword>
<name>A0A564TIQ3_9FIRM</name>
<evidence type="ECO:0000313" key="1">
    <source>
        <dbReference type="EMBL" id="VUX07357.1"/>
    </source>
</evidence>
<dbReference type="EMBL" id="CABHNB010000022">
    <property type="protein sequence ID" value="VUX07357.1"/>
    <property type="molecule type" value="Genomic_DNA"/>
</dbReference>
<gene>
    <name evidence="1" type="ORF">ROSSTS7063_01712</name>
</gene>
<dbReference type="RefSeq" id="WP_144368974.1">
    <property type="nucleotide sequence ID" value="NZ_CABHNB010000022.1"/>
</dbReference>
<reference evidence="1 2" key="1">
    <citation type="submission" date="2019-07" db="EMBL/GenBank/DDBJ databases">
        <authorList>
            <person name="Hibberd C M."/>
            <person name="Gehrig L. J."/>
            <person name="Chang H.-W."/>
            <person name="Venkatesh S."/>
        </authorList>
    </citation>
    <scope>NUCLEOTIDE SEQUENCE [LARGE SCALE GENOMIC DNA]</scope>
    <source>
        <strain evidence="1">Ruminococcus_obeum_SSTS_Bg7063</strain>
    </source>
</reference>
<organism evidence="1 2">
    <name type="scientific">Blautia obeum</name>
    <dbReference type="NCBI Taxonomy" id="40520"/>
    <lineage>
        <taxon>Bacteria</taxon>
        <taxon>Bacillati</taxon>
        <taxon>Bacillota</taxon>
        <taxon>Clostridia</taxon>
        <taxon>Lachnospirales</taxon>
        <taxon>Lachnospiraceae</taxon>
        <taxon>Blautia</taxon>
    </lineage>
</organism>
<accession>A0A564TIQ3</accession>
<evidence type="ECO:0000313" key="2">
    <source>
        <dbReference type="Proteomes" id="UP000409147"/>
    </source>
</evidence>